<evidence type="ECO:0000256" key="2">
    <source>
        <dbReference type="ARBA" id="ARBA00022603"/>
    </source>
</evidence>
<dbReference type="GO" id="GO:0102559">
    <property type="term" value="F:peptide chain release factor N(5)-glutamine methyltransferase activity"/>
    <property type="evidence" value="ECO:0007669"/>
    <property type="project" value="UniProtKB-EC"/>
</dbReference>
<evidence type="ECO:0000313" key="8">
    <source>
        <dbReference type="Proteomes" id="UP001307839"/>
    </source>
</evidence>
<dbReference type="NCBIfam" id="TIGR00536">
    <property type="entry name" value="hemK_fam"/>
    <property type="match status" value="1"/>
</dbReference>
<dbReference type="RefSeq" id="WP_330078700.1">
    <property type="nucleotide sequence ID" value="NZ_JAZDCU010000001.1"/>
</dbReference>
<dbReference type="GO" id="GO:0003676">
    <property type="term" value="F:nucleic acid binding"/>
    <property type="evidence" value="ECO:0007669"/>
    <property type="project" value="InterPro"/>
</dbReference>
<dbReference type="InterPro" id="IPR002052">
    <property type="entry name" value="DNA_methylase_N6_adenine_CS"/>
</dbReference>
<dbReference type="Gene3D" id="3.40.50.150">
    <property type="entry name" value="Vaccinia Virus protein VP39"/>
    <property type="match status" value="1"/>
</dbReference>
<gene>
    <name evidence="7" type="ORF">V0R53_02025</name>
</gene>
<evidence type="ECO:0000256" key="5">
    <source>
        <dbReference type="ARBA" id="ARBA00048391"/>
    </source>
</evidence>
<dbReference type="PANTHER" id="PTHR18895:SF74">
    <property type="entry name" value="MTRF1L RELEASE FACTOR GLUTAMINE METHYLTRANSFERASE"/>
    <property type="match status" value="1"/>
</dbReference>
<sequence length="284" mass="31179">MSLDEREQHEVARARQMLKAANVWDVEGDLQALVDRFLERNNRARALYEFKLAVSERCNRIPLGHIVGAAEFDQLPLVIGSGVFIPRQHSTIIHKWLDKQQLDEGSRVLDLCAGSGAIGLAIARRRPDLVVTCVEFDDVAAHYLKRNIARMACKGIKANAVQADIRDTAMFVPFAGQVALIVANPPYVPLGLELLPEWSSHHPQASVYSGGDGLELIRHIVELAVAVLVPGGWLIIEHGVDQASAVCQLFQQHSFTQVEVIIDPAASDTTGIAVMTVGRLRDDC</sequence>
<comment type="catalytic activity">
    <reaction evidence="5">
        <text>L-glutaminyl-[peptide chain release factor] + S-adenosyl-L-methionine = N(5)-methyl-L-glutaminyl-[peptide chain release factor] + S-adenosyl-L-homocysteine + H(+)</text>
        <dbReference type="Rhea" id="RHEA:42896"/>
        <dbReference type="Rhea" id="RHEA-COMP:10271"/>
        <dbReference type="Rhea" id="RHEA-COMP:10272"/>
        <dbReference type="ChEBI" id="CHEBI:15378"/>
        <dbReference type="ChEBI" id="CHEBI:30011"/>
        <dbReference type="ChEBI" id="CHEBI:57856"/>
        <dbReference type="ChEBI" id="CHEBI:59789"/>
        <dbReference type="ChEBI" id="CHEBI:61891"/>
        <dbReference type="EC" id="2.1.1.297"/>
    </reaction>
</comment>
<protein>
    <recommendedName>
        <fullName evidence="1">peptide chain release factor N(5)-glutamine methyltransferase</fullName>
        <ecNumber evidence="1">2.1.1.297</ecNumber>
    </recommendedName>
</protein>
<dbReference type="AlphaFoldDB" id="A0AB35WLL5"/>
<reference evidence="7 8" key="1">
    <citation type="submission" date="2024-01" db="EMBL/GenBank/DDBJ databases">
        <title>Unpublished Manusciprt.</title>
        <authorList>
            <person name="Duman M."/>
            <person name="Valdes E.G."/>
            <person name="Ajmi N."/>
            <person name="Altun S."/>
            <person name="Saticioglu I.B."/>
        </authorList>
    </citation>
    <scope>NUCLEOTIDE SEQUENCE [LARGE SCALE GENOMIC DNA]</scope>
    <source>
        <strain evidence="7 8">120P</strain>
    </source>
</reference>
<keyword evidence="4" id="KW-0949">S-adenosyl-L-methionine</keyword>
<evidence type="ECO:0000256" key="1">
    <source>
        <dbReference type="ARBA" id="ARBA00012771"/>
    </source>
</evidence>
<keyword evidence="2 7" id="KW-0489">Methyltransferase</keyword>
<dbReference type="InterPro" id="IPR007848">
    <property type="entry name" value="Small_mtfrase_dom"/>
</dbReference>
<dbReference type="PROSITE" id="PS00092">
    <property type="entry name" value="N6_MTASE"/>
    <property type="match status" value="1"/>
</dbReference>
<proteinExistence type="predicted"/>
<dbReference type="InterPro" id="IPR004556">
    <property type="entry name" value="HemK-like"/>
</dbReference>
<evidence type="ECO:0000256" key="3">
    <source>
        <dbReference type="ARBA" id="ARBA00022679"/>
    </source>
</evidence>
<dbReference type="CDD" id="cd02440">
    <property type="entry name" value="AdoMet_MTases"/>
    <property type="match status" value="1"/>
</dbReference>
<dbReference type="InterPro" id="IPR050320">
    <property type="entry name" value="N5-glutamine_MTase"/>
</dbReference>
<accession>A0AB35WLL5</accession>
<dbReference type="EC" id="2.1.1.297" evidence="1"/>
<evidence type="ECO:0000256" key="4">
    <source>
        <dbReference type="ARBA" id="ARBA00022691"/>
    </source>
</evidence>
<dbReference type="EMBL" id="JAZDQP010000001">
    <property type="protein sequence ID" value="MEE1865163.1"/>
    <property type="molecule type" value="Genomic_DNA"/>
</dbReference>
<name>A0AB35WLL5_9PSED</name>
<dbReference type="InterPro" id="IPR029063">
    <property type="entry name" value="SAM-dependent_MTases_sf"/>
</dbReference>
<comment type="caution">
    <text evidence="7">The sequence shown here is derived from an EMBL/GenBank/DDBJ whole genome shotgun (WGS) entry which is preliminary data.</text>
</comment>
<dbReference type="PANTHER" id="PTHR18895">
    <property type="entry name" value="HEMK METHYLTRANSFERASE"/>
    <property type="match status" value="1"/>
</dbReference>
<dbReference type="GO" id="GO:0032259">
    <property type="term" value="P:methylation"/>
    <property type="evidence" value="ECO:0007669"/>
    <property type="project" value="UniProtKB-KW"/>
</dbReference>
<organism evidence="7 8">
    <name type="scientific">Pseudomonas auratipiscis</name>
    <dbReference type="NCBI Taxonomy" id="3115853"/>
    <lineage>
        <taxon>Bacteria</taxon>
        <taxon>Pseudomonadati</taxon>
        <taxon>Pseudomonadota</taxon>
        <taxon>Gammaproteobacteria</taxon>
        <taxon>Pseudomonadales</taxon>
        <taxon>Pseudomonadaceae</taxon>
        <taxon>Pseudomonas</taxon>
    </lineage>
</organism>
<keyword evidence="3 7" id="KW-0808">Transferase</keyword>
<evidence type="ECO:0000313" key="7">
    <source>
        <dbReference type="EMBL" id="MEE1865163.1"/>
    </source>
</evidence>
<dbReference type="SUPFAM" id="SSF53335">
    <property type="entry name" value="S-adenosyl-L-methionine-dependent methyltransferases"/>
    <property type="match status" value="1"/>
</dbReference>
<feature type="domain" description="Methyltransferase small" evidence="6">
    <location>
        <begin position="96"/>
        <end position="187"/>
    </location>
</feature>
<dbReference type="Pfam" id="PF05175">
    <property type="entry name" value="MTS"/>
    <property type="match status" value="1"/>
</dbReference>
<keyword evidence="8" id="KW-1185">Reference proteome</keyword>
<dbReference type="Proteomes" id="UP001307839">
    <property type="component" value="Unassembled WGS sequence"/>
</dbReference>
<evidence type="ECO:0000259" key="6">
    <source>
        <dbReference type="Pfam" id="PF05175"/>
    </source>
</evidence>